<dbReference type="InterPro" id="IPR001810">
    <property type="entry name" value="F-box_dom"/>
</dbReference>
<evidence type="ECO:0000313" key="3">
    <source>
        <dbReference type="EMBL" id="CAI6332643.1"/>
    </source>
</evidence>
<evidence type="ECO:0000313" key="4">
    <source>
        <dbReference type="Proteomes" id="UP001152607"/>
    </source>
</evidence>
<feature type="compositionally biased region" description="Basic and acidic residues" evidence="1">
    <location>
        <begin position="56"/>
        <end position="67"/>
    </location>
</feature>
<keyword evidence="4" id="KW-1185">Reference proteome</keyword>
<name>A0A9W4XI96_9PLEO</name>
<dbReference type="OrthoDB" id="5359231at2759"/>
<dbReference type="Proteomes" id="UP001152607">
    <property type="component" value="Unassembled WGS sequence"/>
</dbReference>
<evidence type="ECO:0000259" key="2">
    <source>
        <dbReference type="PROSITE" id="PS50181"/>
    </source>
</evidence>
<feature type="region of interest" description="Disordered" evidence="1">
    <location>
        <begin position="602"/>
        <end position="645"/>
    </location>
</feature>
<dbReference type="AlphaFoldDB" id="A0A9W4XI96"/>
<reference evidence="3" key="1">
    <citation type="submission" date="2023-01" db="EMBL/GenBank/DDBJ databases">
        <authorList>
            <person name="Van Ghelder C."/>
            <person name="Rancurel C."/>
        </authorList>
    </citation>
    <scope>NUCLEOTIDE SEQUENCE</scope>
    <source>
        <strain evidence="3">CNCM I-4278</strain>
    </source>
</reference>
<gene>
    <name evidence="3" type="ORF">PDIGIT_LOCUS5670</name>
</gene>
<proteinExistence type="predicted"/>
<organism evidence="3 4">
    <name type="scientific">Periconia digitata</name>
    <dbReference type="NCBI Taxonomy" id="1303443"/>
    <lineage>
        <taxon>Eukaryota</taxon>
        <taxon>Fungi</taxon>
        <taxon>Dikarya</taxon>
        <taxon>Ascomycota</taxon>
        <taxon>Pezizomycotina</taxon>
        <taxon>Dothideomycetes</taxon>
        <taxon>Pleosporomycetidae</taxon>
        <taxon>Pleosporales</taxon>
        <taxon>Massarineae</taxon>
        <taxon>Periconiaceae</taxon>
        <taxon>Periconia</taxon>
    </lineage>
</organism>
<protein>
    <recommendedName>
        <fullName evidence="2">F-box domain-containing protein</fullName>
    </recommendedName>
</protein>
<feature type="compositionally biased region" description="Acidic residues" evidence="1">
    <location>
        <begin position="633"/>
        <end position="644"/>
    </location>
</feature>
<sequence>MPVSLDGLPYDILFFVTSYLSFEDILSLGDSHPKFKALLLESTLCRRTIETHVEHTKDAQSARDYNQKLEPTSPRKKMRRCQKEEIAYIEAMKNIHDKRIAFQSCLPYSARVLGHGNGFCYRRGSLCILKGSTLRILDTSHPSQSMEIDLTATVETFRGASTSAADFDISLMYYSDDIAAILYEKKARPNESCIYAISTKKALPSNKRLLLEKWLETSYKFFCRHTAKWLYYGTYSAMGSNGRHHEWEIQGVSLTGNDSPAKTPKIVLEGFFGADIGSTVAFEIRDGFFYAVSNQTSFEVEEIDWTSFYHIIRFPLENPRRDNTDINKRLYRRQHAEGPIHDSWTELTIQFDDATGQARIVESRREWVRSTSEQKRTFYIADFNFDPSSASDSDEASEPVRALPDNDLFTTVLDDRNKPSWAPEQQRLNPTFHTEFAPDCRAPIFTLSRTKLKAYNLSTSSFLDLVEDEHCCNETTTGSCMRIRVGSRRTAPLDWVPPCDKYDKYTPSKSPKEYLGSRRDVVYRHSPIRMWPPPATQCACSRRLHKILNPPLPNDSPMSYNRHVVGSVDEHGLVYMIRSGRPSSEENQLGVIVMVSFTRGRSSSSVERPPLGPAAAASAAGEECCQHQRQIDDEGDDDDEEYDPDYWRWKPGVHRTGVCH</sequence>
<dbReference type="EMBL" id="CAOQHR010000003">
    <property type="protein sequence ID" value="CAI6332643.1"/>
    <property type="molecule type" value="Genomic_DNA"/>
</dbReference>
<evidence type="ECO:0000256" key="1">
    <source>
        <dbReference type="SAM" id="MobiDB-lite"/>
    </source>
</evidence>
<dbReference type="PROSITE" id="PS50181">
    <property type="entry name" value="FBOX"/>
    <property type="match status" value="1"/>
</dbReference>
<comment type="caution">
    <text evidence="3">The sequence shown here is derived from an EMBL/GenBank/DDBJ whole genome shotgun (WGS) entry which is preliminary data.</text>
</comment>
<accession>A0A9W4XI96</accession>
<feature type="domain" description="F-box" evidence="2">
    <location>
        <begin position="2"/>
        <end position="48"/>
    </location>
</feature>
<feature type="region of interest" description="Disordered" evidence="1">
    <location>
        <begin position="56"/>
        <end position="76"/>
    </location>
</feature>